<organism evidence="1 2">
    <name type="scientific">Apatococcus fuscideae</name>
    <dbReference type="NCBI Taxonomy" id="2026836"/>
    <lineage>
        <taxon>Eukaryota</taxon>
        <taxon>Viridiplantae</taxon>
        <taxon>Chlorophyta</taxon>
        <taxon>core chlorophytes</taxon>
        <taxon>Trebouxiophyceae</taxon>
        <taxon>Chlorellales</taxon>
        <taxon>Chlorellaceae</taxon>
        <taxon>Apatococcus</taxon>
    </lineage>
</organism>
<comment type="caution">
    <text evidence="1">The sequence shown here is derived from an EMBL/GenBank/DDBJ whole genome shotgun (WGS) entry which is preliminary data.</text>
</comment>
<sequence>MDPAPHLEKGRNLEKYFASKKPAGVVVGFGVRGHPEHTYLFEQLVKAVRAGAPKAVLMFNTSPDTTLEALKRWLPVPGGSTSSS</sequence>
<name>A0AAW1T4R2_9CHLO</name>
<evidence type="ECO:0000313" key="2">
    <source>
        <dbReference type="Proteomes" id="UP001485043"/>
    </source>
</evidence>
<dbReference type="Proteomes" id="UP001485043">
    <property type="component" value="Unassembled WGS sequence"/>
</dbReference>
<accession>A0AAW1T4R2</accession>
<proteinExistence type="predicted"/>
<protein>
    <submittedName>
        <fullName evidence="1">Uncharacterized protein</fullName>
    </submittedName>
</protein>
<dbReference type="EMBL" id="JALJOV010000375">
    <property type="protein sequence ID" value="KAK9864255.1"/>
    <property type="molecule type" value="Genomic_DNA"/>
</dbReference>
<evidence type="ECO:0000313" key="1">
    <source>
        <dbReference type="EMBL" id="KAK9864255.1"/>
    </source>
</evidence>
<gene>
    <name evidence="1" type="ORF">WJX84_009721</name>
</gene>
<dbReference type="AlphaFoldDB" id="A0AAW1T4R2"/>
<reference evidence="1 2" key="1">
    <citation type="journal article" date="2024" name="Nat. Commun.">
        <title>Phylogenomics reveals the evolutionary origins of lichenization in chlorophyte algae.</title>
        <authorList>
            <person name="Puginier C."/>
            <person name="Libourel C."/>
            <person name="Otte J."/>
            <person name="Skaloud P."/>
            <person name="Haon M."/>
            <person name="Grisel S."/>
            <person name="Petersen M."/>
            <person name="Berrin J.G."/>
            <person name="Delaux P.M."/>
            <person name="Dal Grande F."/>
            <person name="Keller J."/>
        </authorList>
    </citation>
    <scope>NUCLEOTIDE SEQUENCE [LARGE SCALE GENOMIC DNA]</scope>
    <source>
        <strain evidence="1 2">SAG 2523</strain>
    </source>
</reference>
<keyword evidence="2" id="KW-1185">Reference proteome</keyword>